<evidence type="ECO:0000313" key="3">
    <source>
        <dbReference type="Proteomes" id="UP000827986"/>
    </source>
</evidence>
<sequence length="100" mass="11149">MQQILHSLASFSLTLAVSPRATLLLKLKVMQKSWGEGGRGNSLSCVRLDDLFRPLMSNEMKRLHSAYTQSNYLKSLAGESLLAKPRLELKDLGCFKPLPC</sequence>
<accession>A0A9D3X269</accession>
<protein>
    <submittedName>
        <fullName evidence="2">Uncharacterized protein</fullName>
    </submittedName>
</protein>
<dbReference type="AlphaFoldDB" id="A0A9D3X269"/>
<keyword evidence="3" id="KW-1185">Reference proteome</keyword>
<feature type="chain" id="PRO_5038372913" evidence="1">
    <location>
        <begin position="17"/>
        <end position="100"/>
    </location>
</feature>
<comment type="caution">
    <text evidence="2">The sequence shown here is derived from an EMBL/GenBank/DDBJ whole genome shotgun (WGS) entry which is preliminary data.</text>
</comment>
<evidence type="ECO:0000313" key="2">
    <source>
        <dbReference type="EMBL" id="KAH1171491.1"/>
    </source>
</evidence>
<organism evidence="2 3">
    <name type="scientific">Mauremys mutica</name>
    <name type="common">yellowpond turtle</name>
    <dbReference type="NCBI Taxonomy" id="74926"/>
    <lineage>
        <taxon>Eukaryota</taxon>
        <taxon>Metazoa</taxon>
        <taxon>Chordata</taxon>
        <taxon>Craniata</taxon>
        <taxon>Vertebrata</taxon>
        <taxon>Euteleostomi</taxon>
        <taxon>Archelosauria</taxon>
        <taxon>Testudinata</taxon>
        <taxon>Testudines</taxon>
        <taxon>Cryptodira</taxon>
        <taxon>Durocryptodira</taxon>
        <taxon>Testudinoidea</taxon>
        <taxon>Geoemydidae</taxon>
        <taxon>Geoemydinae</taxon>
        <taxon>Mauremys</taxon>
    </lineage>
</organism>
<proteinExistence type="predicted"/>
<feature type="signal peptide" evidence="1">
    <location>
        <begin position="1"/>
        <end position="16"/>
    </location>
</feature>
<gene>
    <name evidence="2" type="ORF">KIL84_007109</name>
</gene>
<dbReference type="EMBL" id="JAHDVG010000483">
    <property type="protein sequence ID" value="KAH1171491.1"/>
    <property type="molecule type" value="Genomic_DNA"/>
</dbReference>
<dbReference type="Proteomes" id="UP000827986">
    <property type="component" value="Unassembled WGS sequence"/>
</dbReference>
<reference evidence="2" key="1">
    <citation type="submission" date="2021-09" db="EMBL/GenBank/DDBJ databases">
        <title>The genome of Mauremys mutica provides insights into the evolution of semi-aquatic lifestyle.</title>
        <authorList>
            <person name="Gong S."/>
            <person name="Gao Y."/>
        </authorList>
    </citation>
    <scope>NUCLEOTIDE SEQUENCE</scope>
    <source>
        <strain evidence="2">MM-2020</strain>
        <tissue evidence="2">Muscle</tissue>
    </source>
</reference>
<keyword evidence="1" id="KW-0732">Signal</keyword>
<evidence type="ECO:0000256" key="1">
    <source>
        <dbReference type="SAM" id="SignalP"/>
    </source>
</evidence>
<name>A0A9D3X269_9SAUR</name>